<accession>A0A810MZV0</accession>
<sequence>MSQNYFPPGGTDYLHLWTDAVIEIAGDTETIEADGWFVVNRSFPLREDPNKIIVQILQMNLRGHSEHLGEFLFTINPQLPTMGEEMTFAPEEFATRFKGYFNVFFELQLLEQGKTLVNKDPINISGLFGALPPIGAVGEMAPGDRVGMYDKANPDSEPIMYMLATRKIVGQYVSGDFNARNEDFVASQEVAAEWARTASTLTSAPAKA</sequence>
<proteinExistence type="predicted"/>
<protein>
    <submittedName>
        <fullName evidence="1">Uncharacterized protein</fullName>
    </submittedName>
</protein>
<gene>
    <name evidence="1" type="ORF">Prubr_36880</name>
</gene>
<dbReference type="EMBL" id="AP023359">
    <property type="protein sequence ID" value="BCJ66667.1"/>
    <property type="molecule type" value="Genomic_DNA"/>
</dbReference>
<name>A0A810MZV0_9ACTN</name>
<dbReference type="RefSeq" id="WP_212826923.1">
    <property type="nucleotide sequence ID" value="NZ_AP023359.1"/>
</dbReference>
<evidence type="ECO:0000313" key="1">
    <source>
        <dbReference type="EMBL" id="BCJ66667.1"/>
    </source>
</evidence>
<dbReference type="AlphaFoldDB" id="A0A810MZV0"/>
<organism evidence="1 2">
    <name type="scientific">Polymorphospora rubra</name>
    <dbReference type="NCBI Taxonomy" id="338584"/>
    <lineage>
        <taxon>Bacteria</taxon>
        <taxon>Bacillati</taxon>
        <taxon>Actinomycetota</taxon>
        <taxon>Actinomycetes</taxon>
        <taxon>Micromonosporales</taxon>
        <taxon>Micromonosporaceae</taxon>
        <taxon>Polymorphospora</taxon>
    </lineage>
</organism>
<evidence type="ECO:0000313" key="2">
    <source>
        <dbReference type="Proteomes" id="UP000680866"/>
    </source>
</evidence>
<reference evidence="1" key="1">
    <citation type="submission" date="2020-08" db="EMBL/GenBank/DDBJ databases">
        <title>Whole genome shotgun sequence of Polymorphospora rubra NBRC 101157.</title>
        <authorList>
            <person name="Komaki H."/>
            <person name="Tamura T."/>
        </authorList>
    </citation>
    <scope>NUCLEOTIDE SEQUENCE</scope>
    <source>
        <strain evidence="1">NBRC 101157</strain>
    </source>
</reference>
<dbReference type="KEGG" id="pry:Prubr_36880"/>
<dbReference type="Pfam" id="PF19550">
    <property type="entry name" value="DUF6073"/>
    <property type="match status" value="1"/>
</dbReference>
<dbReference type="Proteomes" id="UP000680866">
    <property type="component" value="Chromosome"/>
</dbReference>
<dbReference type="InterPro" id="IPR045719">
    <property type="entry name" value="DUF6073"/>
</dbReference>
<keyword evidence="2" id="KW-1185">Reference proteome</keyword>